<dbReference type="CDD" id="cd04590">
    <property type="entry name" value="CBS_pair_CorC_HlyC_assoc"/>
    <property type="match status" value="1"/>
</dbReference>
<evidence type="ECO:0000313" key="13">
    <source>
        <dbReference type="Proteomes" id="UP000010116"/>
    </source>
</evidence>
<dbReference type="Gene3D" id="3.30.465.10">
    <property type="match status" value="1"/>
</dbReference>
<keyword evidence="2 8" id="KW-0812">Transmembrane</keyword>
<proteinExistence type="predicted"/>
<dbReference type="Pfam" id="PF03471">
    <property type="entry name" value="CorC_HlyC"/>
    <property type="match status" value="1"/>
</dbReference>
<protein>
    <submittedName>
        <fullName evidence="12">CBS domain protein</fullName>
    </submittedName>
</protein>
<keyword evidence="3" id="KW-0677">Repeat</keyword>
<gene>
    <name evidence="12" type="ORF">NT02SARS_1934</name>
</gene>
<evidence type="ECO:0000256" key="7">
    <source>
        <dbReference type="PROSITE-ProRule" id="PRU00703"/>
    </source>
</evidence>
<feature type="domain" description="CNNM transmembrane" evidence="11">
    <location>
        <begin position="1"/>
        <end position="192"/>
    </location>
</feature>
<dbReference type="HOGENOM" id="CLU_015237_4_1_6"/>
<dbReference type="InterPro" id="IPR000644">
    <property type="entry name" value="CBS_dom"/>
</dbReference>
<dbReference type="Pfam" id="PF01595">
    <property type="entry name" value="CNNM"/>
    <property type="match status" value="1"/>
</dbReference>
<evidence type="ECO:0000256" key="8">
    <source>
        <dbReference type="PROSITE-ProRule" id="PRU01193"/>
    </source>
</evidence>
<dbReference type="PROSITE" id="PS51371">
    <property type="entry name" value="CBS"/>
    <property type="match status" value="1"/>
</dbReference>
<evidence type="ECO:0000256" key="2">
    <source>
        <dbReference type="ARBA" id="ARBA00022692"/>
    </source>
</evidence>
<feature type="transmembrane region" description="Helical" evidence="9">
    <location>
        <begin position="52"/>
        <end position="70"/>
    </location>
</feature>
<accession>J4KSP2</accession>
<dbReference type="Gene3D" id="3.10.580.10">
    <property type="entry name" value="CBS-domain"/>
    <property type="match status" value="1"/>
</dbReference>
<sequence>MIIILSLLFSAFFSGMEIAYVSSNRLNLEIEKNKLGLIPKILSIITQNPSRFIATMLIGNNFVLVIYGIFMGQFILDNNPFIDMSSINEFTVVLIQTLVSTFLILIIAEFIPKVLFQIYSNLSMKIFALPAYFFYIILYPITSLVTIISNFILKKFFKVNKDESKISFSKLELENYIEKEIENSDKNLDTEIEIFQNALELSEIKARDIMVPRAEIIAADISIQIRDIKDIFEKTGFSKIPIFDDTIDNIIGYVHSFDFLKKPENIKDLIIPIEFVPEPMLVNDILEQLTKQRKSIAVVIDEYGGTSGIITVEDIVEELFGEIEDEHDNYDYFEKKLSDNTYEFSARLEIEHLNKSYDLNLPDSEAYDTLGGLIVFNEENIPKVDEEIIVGEYSIRIIEASSSKIEKVLLKKIDLE</sequence>
<evidence type="ECO:0000256" key="9">
    <source>
        <dbReference type="SAM" id="Phobius"/>
    </source>
</evidence>
<reference evidence="12 13" key="1">
    <citation type="journal article" date="2012" name="ISME J.">
        <title>Genomic insights to SAR86, an abundant and uncultivated marine bacterial lineage.</title>
        <authorList>
            <person name="Dupont C.L."/>
            <person name="Rusch D.B."/>
            <person name="Yooseph S."/>
            <person name="Lombardo M.J."/>
            <person name="Richter R.A."/>
            <person name="Valas R."/>
            <person name="Novotny M."/>
            <person name="Yee-Greenbaum J."/>
            <person name="Selengut J.D."/>
            <person name="Haft D.H."/>
            <person name="Halpern A.L."/>
            <person name="Lasken R.S."/>
            <person name="Nealson K."/>
            <person name="Friedman R."/>
            <person name="Venter J.C."/>
        </authorList>
    </citation>
    <scope>NUCLEOTIDE SEQUENCE [LARGE SCALE GENOMIC DNA]</scope>
</reference>
<evidence type="ECO:0000259" key="11">
    <source>
        <dbReference type="PROSITE" id="PS51846"/>
    </source>
</evidence>
<dbReference type="InterPro" id="IPR046342">
    <property type="entry name" value="CBS_dom_sf"/>
</dbReference>
<dbReference type="InterPro" id="IPR002550">
    <property type="entry name" value="CNNM"/>
</dbReference>
<dbReference type="InterPro" id="IPR005170">
    <property type="entry name" value="Transptr-assoc_dom"/>
</dbReference>
<dbReference type="PROSITE" id="PS51846">
    <property type="entry name" value="CNNM"/>
    <property type="match status" value="1"/>
</dbReference>
<dbReference type="InterPro" id="IPR036318">
    <property type="entry name" value="FAD-bd_PCMH-like_sf"/>
</dbReference>
<dbReference type="SUPFAM" id="SSF54631">
    <property type="entry name" value="CBS-domain pair"/>
    <property type="match status" value="1"/>
</dbReference>
<dbReference type="EMBL" id="JH611184">
    <property type="protein sequence ID" value="EJP73049.1"/>
    <property type="molecule type" value="Genomic_DNA"/>
</dbReference>
<keyword evidence="6 8" id="KW-0472">Membrane</keyword>
<dbReference type="InterPro" id="IPR044751">
    <property type="entry name" value="Ion_transp-like_CBS"/>
</dbReference>
<dbReference type="GO" id="GO:0050660">
    <property type="term" value="F:flavin adenine dinucleotide binding"/>
    <property type="evidence" value="ECO:0007669"/>
    <property type="project" value="InterPro"/>
</dbReference>
<dbReference type="SMART" id="SM01091">
    <property type="entry name" value="CorC_HlyC"/>
    <property type="match status" value="1"/>
</dbReference>
<name>J4KSP2_9GAMM</name>
<feature type="domain" description="CBS" evidence="10">
    <location>
        <begin position="269"/>
        <end position="326"/>
    </location>
</feature>
<dbReference type="PANTHER" id="PTHR22777">
    <property type="entry name" value="HEMOLYSIN-RELATED"/>
    <property type="match status" value="1"/>
</dbReference>
<evidence type="ECO:0000313" key="12">
    <source>
        <dbReference type="EMBL" id="EJP73049.1"/>
    </source>
</evidence>
<keyword evidence="4 8" id="KW-1133">Transmembrane helix</keyword>
<organism evidence="12 13">
    <name type="scientific">SAR86 cluster bacterium SAR86B</name>
    <dbReference type="NCBI Taxonomy" id="1123867"/>
    <lineage>
        <taxon>Bacteria</taxon>
        <taxon>Pseudomonadati</taxon>
        <taxon>Pseudomonadota</taxon>
        <taxon>Gammaproteobacteria</taxon>
        <taxon>SAR86 cluster</taxon>
    </lineage>
</organism>
<evidence type="ECO:0000256" key="6">
    <source>
        <dbReference type="ARBA" id="ARBA00023136"/>
    </source>
</evidence>
<dbReference type="Pfam" id="PF00571">
    <property type="entry name" value="CBS"/>
    <property type="match status" value="2"/>
</dbReference>
<comment type="subcellular location">
    <subcellularLocation>
        <location evidence="1">Membrane</location>
        <topology evidence="1">Multi-pass membrane protein</topology>
    </subcellularLocation>
</comment>
<dbReference type="Proteomes" id="UP000010116">
    <property type="component" value="Unassembled WGS sequence"/>
</dbReference>
<dbReference type="InterPro" id="IPR016169">
    <property type="entry name" value="FAD-bd_PCMH_sub2"/>
</dbReference>
<evidence type="ECO:0000256" key="3">
    <source>
        <dbReference type="ARBA" id="ARBA00022737"/>
    </source>
</evidence>
<feature type="transmembrane region" description="Helical" evidence="9">
    <location>
        <begin position="132"/>
        <end position="153"/>
    </location>
</feature>
<evidence type="ECO:0000256" key="5">
    <source>
        <dbReference type="ARBA" id="ARBA00023122"/>
    </source>
</evidence>
<keyword evidence="5 7" id="KW-0129">CBS domain</keyword>
<evidence type="ECO:0000259" key="10">
    <source>
        <dbReference type="PROSITE" id="PS51371"/>
    </source>
</evidence>
<evidence type="ECO:0000256" key="4">
    <source>
        <dbReference type="ARBA" id="ARBA00022989"/>
    </source>
</evidence>
<dbReference type="AlphaFoldDB" id="J4KSP2"/>
<dbReference type="SUPFAM" id="SSF56176">
    <property type="entry name" value="FAD-binding/transporter-associated domain-like"/>
    <property type="match status" value="1"/>
</dbReference>
<dbReference type="GO" id="GO:0005886">
    <property type="term" value="C:plasma membrane"/>
    <property type="evidence" value="ECO:0007669"/>
    <property type="project" value="TreeGrafter"/>
</dbReference>
<dbReference type="PANTHER" id="PTHR22777:SF17">
    <property type="entry name" value="UPF0053 PROTEIN SLL0260"/>
    <property type="match status" value="1"/>
</dbReference>
<feature type="transmembrane region" description="Helical" evidence="9">
    <location>
        <begin position="90"/>
        <end position="112"/>
    </location>
</feature>
<evidence type="ECO:0000256" key="1">
    <source>
        <dbReference type="ARBA" id="ARBA00004141"/>
    </source>
</evidence>